<dbReference type="RefSeq" id="XP_027082395.1">
    <property type="nucleotide sequence ID" value="XM_027226594.1"/>
</dbReference>
<dbReference type="GeneID" id="113704718"/>
<reference evidence="2" key="2">
    <citation type="submission" date="2025-08" db="UniProtKB">
        <authorList>
            <consortium name="RefSeq"/>
        </authorList>
    </citation>
    <scope>IDENTIFICATION</scope>
    <source>
        <tissue evidence="2">Leaves</tissue>
    </source>
</reference>
<accession>A0A6P6TVM7</accession>
<dbReference type="Proteomes" id="UP001652660">
    <property type="component" value="Chromosome 8e"/>
</dbReference>
<evidence type="ECO:0000313" key="2">
    <source>
        <dbReference type="RefSeq" id="XP_027082395.1"/>
    </source>
</evidence>
<evidence type="ECO:0000313" key="1">
    <source>
        <dbReference type="Proteomes" id="UP001652660"/>
    </source>
</evidence>
<dbReference type="SUPFAM" id="SSF56219">
    <property type="entry name" value="DNase I-like"/>
    <property type="match status" value="1"/>
</dbReference>
<dbReference type="PANTHER" id="PTHR33710:SF23">
    <property type="entry name" value="NON-LTR RETROELEMENT REVERSE TRANSCRIPTASE"/>
    <property type="match status" value="1"/>
</dbReference>
<dbReference type="InterPro" id="IPR036691">
    <property type="entry name" value="Endo/exonu/phosph_ase_sf"/>
</dbReference>
<reference evidence="1" key="1">
    <citation type="journal article" date="2025" name="Foods">
        <title>Unveiling the Microbial Signatures of Arabica Coffee Cherries: Insights into Ripeness Specific Diversity, Functional Traits, and Implications for Quality and Safety.</title>
        <authorList>
            <consortium name="RefSeq"/>
            <person name="Tenea G.N."/>
            <person name="Cifuentes V."/>
            <person name="Reyes P."/>
            <person name="Cevallos-Vallejos M."/>
        </authorList>
    </citation>
    <scope>NUCLEOTIDE SEQUENCE [LARGE SCALE GENOMIC DNA]</scope>
</reference>
<keyword evidence="1" id="KW-1185">Reference proteome</keyword>
<dbReference type="PANTHER" id="PTHR33710">
    <property type="entry name" value="BNAC02G09200D PROTEIN"/>
    <property type="match status" value="1"/>
</dbReference>
<sequence length="238" mass="27513">MDEFNKAVSSCGLSEVSFDGPPFTWTNGRVWQCLDRALTNEAWTDTFKVTKVSHLVRGRSDHAPLLIRCGANGGKSSAFRFLNVWTKSPSFKDVVKEAWLIRLAGGMVGFHQRLLNVKRSLRFWNNRSFGHIFRAVTQAEEELRDRQVEFDATRDDVSRACLGEAQARHARALAIECDYWKQKSSIKWLQQRDANTKFFHSMVKQRWSMNFISRIKEEGGQWIEEKAAIQECAARFFE</sequence>
<proteinExistence type="predicted"/>
<dbReference type="OrthoDB" id="1935089at2759"/>
<dbReference type="Gene3D" id="3.60.10.10">
    <property type="entry name" value="Endonuclease/exonuclease/phosphatase"/>
    <property type="match status" value="1"/>
</dbReference>
<name>A0A6P6TVM7_COFAR</name>
<organism evidence="1 2">
    <name type="scientific">Coffea arabica</name>
    <name type="common">Arabian coffee</name>
    <dbReference type="NCBI Taxonomy" id="13443"/>
    <lineage>
        <taxon>Eukaryota</taxon>
        <taxon>Viridiplantae</taxon>
        <taxon>Streptophyta</taxon>
        <taxon>Embryophyta</taxon>
        <taxon>Tracheophyta</taxon>
        <taxon>Spermatophyta</taxon>
        <taxon>Magnoliopsida</taxon>
        <taxon>eudicotyledons</taxon>
        <taxon>Gunneridae</taxon>
        <taxon>Pentapetalae</taxon>
        <taxon>asterids</taxon>
        <taxon>lamiids</taxon>
        <taxon>Gentianales</taxon>
        <taxon>Rubiaceae</taxon>
        <taxon>Ixoroideae</taxon>
        <taxon>Gardenieae complex</taxon>
        <taxon>Bertiereae - Coffeeae clade</taxon>
        <taxon>Coffeeae</taxon>
        <taxon>Coffea</taxon>
    </lineage>
</organism>
<dbReference type="AlphaFoldDB" id="A0A6P6TVM7"/>
<gene>
    <name evidence="2" type="primary">LOC113704718</name>
</gene>
<protein>
    <submittedName>
        <fullName evidence="2">Uncharacterized protein</fullName>
    </submittedName>
</protein>